<keyword evidence="2" id="KW-0472">Membrane</keyword>
<feature type="coiled-coil region" evidence="1">
    <location>
        <begin position="42"/>
        <end position="69"/>
    </location>
</feature>
<keyword evidence="1" id="KW-0175">Coiled coil</keyword>
<dbReference type="RefSeq" id="WP_236864769.1">
    <property type="nucleotide sequence ID" value="NZ_AP025225.1"/>
</dbReference>
<keyword evidence="4" id="KW-1185">Reference proteome</keyword>
<reference evidence="3" key="1">
    <citation type="submission" date="2021-10" db="EMBL/GenBank/DDBJ databases">
        <title>Genome Sequence of The Candidatus Hydrogeosomobacter endosymbioticus, an Intracellular Bacterial Symbiont of the Anaerobic Ciliate GW7.</title>
        <authorList>
            <person name="Shiohama Y."/>
            <person name="Shinzato N."/>
        </authorList>
    </citation>
    <scope>NUCLEOTIDE SEQUENCE [LARGE SCALE GENOMIC DNA]</scope>
    <source>
        <strain evidence="3">200920</strain>
    </source>
</reference>
<feature type="transmembrane region" description="Helical" evidence="2">
    <location>
        <begin position="12"/>
        <end position="31"/>
    </location>
</feature>
<accession>A0ABM7V9C6</accession>
<evidence type="ECO:0000313" key="3">
    <source>
        <dbReference type="EMBL" id="BDB96413.1"/>
    </source>
</evidence>
<gene>
    <name evidence="3" type="ORF">HYD_5460</name>
</gene>
<name>A0ABM7V9C6_9PROT</name>
<keyword evidence="2" id="KW-0812">Transmembrane</keyword>
<evidence type="ECO:0000256" key="2">
    <source>
        <dbReference type="SAM" id="Phobius"/>
    </source>
</evidence>
<proteinExistence type="predicted"/>
<organism evidence="3 4">
    <name type="scientific">Candidatus Hydrogenosomobacter endosymbioticus</name>
    <dbReference type="NCBI Taxonomy" id="2558174"/>
    <lineage>
        <taxon>Bacteria</taxon>
        <taxon>Pseudomonadati</taxon>
        <taxon>Pseudomonadota</taxon>
        <taxon>Alphaproteobacteria</taxon>
        <taxon>Holosporales</taxon>
        <taxon>Holosporaceae</taxon>
        <taxon>Candidatus Hydrogenosomobacter</taxon>
    </lineage>
</organism>
<dbReference type="EMBL" id="AP025225">
    <property type="protein sequence ID" value="BDB96413.1"/>
    <property type="molecule type" value="Genomic_DNA"/>
</dbReference>
<evidence type="ECO:0000313" key="4">
    <source>
        <dbReference type="Proteomes" id="UP001320209"/>
    </source>
</evidence>
<dbReference type="Proteomes" id="UP001320209">
    <property type="component" value="Chromosome"/>
</dbReference>
<sequence length="196" mass="22696">MISFKNLSKESALFVFSVCAMIAIYSLWEYFRALQVSLVDEIVTIKAELSNERRRLKTLRNTMESLQSVFKQERGGKKISRHYLGEILKNLANKNKLLHIHFSFMPEKSIHKDASLTVKKSFVRINFSSSTDRDVMEFLKGLFSSFPGIIQSKELKLKKEELNEQDAQFLGMDLLIRGTYSFEWFDISYISDKGAS</sequence>
<keyword evidence="2" id="KW-1133">Transmembrane helix</keyword>
<evidence type="ECO:0000256" key="1">
    <source>
        <dbReference type="SAM" id="Coils"/>
    </source>
</evidence>
<protein>
    <submittedName>
        <fullName evidence="3">Uncharacterized protein</fullName>
    </submittedName>
</protein>